<dbReference type="FunFam" id="1.10.10.1940:FF:000002">
    <property type="entry name" value="PHAryngeal gland Toxin-related"/>
    <property type="match status" value="2"/>
</dbReference>
<evidence type="ECO:0000256" key="2">
    <source>
        <dbReference type="ARBA" id="ARBA00023157"/>
    </source>
</evidence>
<reference evidence="6" key="1">
    <citation type="submission" date="2016-11" db="UniProtKB">
        <authorList>
            <consortium name="WormBaseParasite"/>
        </authorList>
    </citation>
    <scope>IDENTIFICATION</scope>
</reference>
<dbReference type="PANTHER" id="PTHR46219:SF5">
    <property type="entry name" value="SHKT DOMAIN-CONTAINING PROTEIN"/>
    <property type="match status" value="1"/>
</dbReference>
<keyword evidence="5" id="KW-1185">Reference proteome</keyword>
<dbReference type="Pfam" id="PF01549">
    <property type="entry name" value="ShK"/>
    <property type="match status" value="2"/>
</dbReference>
<feature type="domain" description="ShKT" evidence="4">
    <location>
        <begin position="25"/>
        <end position="65"/>
    </location>
</feature>
<proteinExistence type="predicted"/>
<dbReference type="AlphaFoldDB" id="A0A1I7XFS1"/>
<evidence type="ECO:0000313" key="6">
    <source>
        <dbReference type="WBParaSite" id="Hba_16171"/>
    </source>
</evidence>
<name>A0A1I7XFS1_HETBA</name>
<dbReference type="Proteomes" id="UP000095283">
    <property type="component" value="Unplaced"/>
</dbReference>
<keyword evidence="1" id="KW-0732">Signal</keyword>
<dbReference type="PANTHER" id="PTHR46219">
    <property type="entry name" value="PROTEIN CBG11138"/>
    <property type="match status" value="1"/>
</dbReference>
<sequence>MTKQCPQTCRRCDPTSSTKVPPSNCTDLVNPATGISDCPRLRDLCTNSNYRVLMKEQCSLTCGFCSDNVTPKICEDQKNPKTGVSECPQNANLCQRKNYVDLMRIQCPKTCGYC</sequence>
<dbReference type="PROSITE" id="PS51670">
    <property type="entry name" value="SHKT"/>
    <property type="match status" value="2"/>
</dbReference>
<keyword evidence="2" id="KW-1015">Disulfide bond</keyword>
<evidence type="ECO:0000256" key="3">
    <source>
        <dbReference type="PROSITE-ProRule" id="PRU01005"/>
    </source>
</evidence>
<dbReference type="SMART" id="SM00254">
    <property type="entry name" value="ShKT"/>
    <property type="match status" value="2"/>
</dbReference>
<dbReference type="Gene3D" id="1.10.10.1870">
    <property type="entry name" value="ShTK domain-like"/>
    <property type="match status" value="1"/>
</dbReference>
<evidence type="ECO:0000256" key="1">
    <source>
        <dbReference type="ARBA" id="ARBA00022729"/>
    </source>
</evidence>
<feature type="domain" description="ShKT" evidence="4">
    <location>
        <begin position="74"/>
        <end position="114"/>
    </location>
</feature>
<dbReference type="InterPro" id="IPR003582">
    <property type="entry name" value="ShKT_dom"/>
</dbReference>
<protein>
    <submittedName>
        <fullName evidence="6">ShTK domain protein</fullName>
    </submittedName>
</protein>
<organism evidence="5 6">
    <name type="scientific">Heterorhabditis bacteriophora</name>
    <name type="common">Entomopathogenic nematode worm</name>
    <dbReference type="NCBI Taxonomy" id="37862"/>
    <lineage>
        <taxon>Eukaryota</taxon>
        <taxon>Metazoa</taxon>
        <taxon>Ecdysozoa</taxon>
        <taxon>Nematoda</taxon>
        <taxon>Chromadorea</taxon>
        <taxon>Rhabditida</taxon>
        <taxon>Rhabditina</taxon>
        <taxon>Rhabditomorpha</taxon>
        <taxon>Strongyloidea</taxon>
        <taxon>Heterorhabditidae</taxon>
        <taxon>Heterorhabditis</taxon>
    </lineage>
</organism>
<dbReference type="Gene3D" id="1.10.10.1940">
    <property type="match status" value="1"/>
</dbReference>
<evidence type="ECO:0000259" key="4">
    <source>
        <dbReference type="PROSITE" id="PS51670"/>
    </source>
</evidence>
<dbReference type="WBParaSite" id="Hba_16171">
    <property type="protein sequence ID" value="Hba_16171"/>
    <property type="gene ID" value="Hba_16171"/>
</dbReference>
<evidence type="ECO:0000313" key="5">
    <source>
        <dbReference type="Proteomes" id="UP000095283"/>
    </source>
</evidence>
<accession>A0A1I7XFS1</accession>
<comment type="caution">
    <text evidence="3">Lacks conserved residue(s) required for the propagation of feature annotation.</text>
</comment>